<evidence type="ECO:0000256" key="5">
    <source>
        <dbReference type="SAM" id="MobiDB-lite"/>
    </source>
</evidence>
<keyword evidence="3" id="KW-0866">Nonsense-mediated mRNA decay</keyword>
<dbReference type="GO" id="GO:0005730">
    <property type="term" value="C:nucleolus"/>
    <property type="evidence" value="ECO:0007669"/>
    <property type="project" value="TreeGrafter"/>
</dbReference>
<dbReference type="InterPro" id="IPR012677">
    <property type="entry name" value="Nucleotide-bd_a/b_plait_sf"/>
</dbReference>
<dbReference type="SUPFAM" id="SSF54928">
    <property type="entry name" value="RNA-binding domain, RBD"/>
    <property type="match status" value="1"/>
</dbReference>
<dbReference type="PANTHER" id="PTHR13112:SF0">
    <property type="entry name" value="FI21285P1"/>
    <property type="match status" value="1"/>
</dbReference>
<feature type="compositionally biased region" description="Polar residues" evidence="5">
    <location>
        <begin position="528"/>
        <end position="541"/>
    </location>
</feature>
<feature type="region of interest" description="Disordered" evidence="5">
    <location>
        <begin position="489"/>
        <end position="572"/>
    </location>
</feature>
<evidence type="ECO:0000313" key="7">
    <source>
        <dbReference type="EMBL" id="TNN13853.1"/>
    </source>
</evidence>
<dbReference type="Gene3D" id="3.30.70.330">
    <property type="match status" value="1"/>
</dbReference>
<organism evidence="7 8">
    <name type="scientific">Schistosoma japonicum</name>
    <name type="common">Blood fluke</name>
    <dbReference type="NCBI Taxonomy" id="6182"/>
    <lineage>
        <taxon>Eukaryota</taxon>
        <taxon>Metazoa</taxon>
        <taxon>Spiralia</taxon>
        <taxon>Lophotrochozoa</taxon>
        <taxon>Platyhelminthes</taxon>
        <taxon>Trematoda</taxon>
        <taxon>Digenea</taxon>
        <taxon>Strigeidida</taxon>
        <taxon>Schistosomatoidea</taxon>
        <taxon>Schistosomatidae</taxon>
        <taxon>Schistosoma</taxon>
    </lineage>
</organism>
<comment type="subcellular location">
    <subcellularLocation>
        <location evidence="1">Nucleus</location>
    </subcellularLocation>
</comment>
<dbReference type="InterPro" id="IPR005120">
    <property type="entry name" value="UPF3_dom"/>
</dbReference>
<evidence type="ECO:0000259" key="6">
    <source>
        <dbReference type="Pfam" id="PF03467"/>
    </source>
</evidence>
<name>A0A4Z2DBG5_SCHJA</name>
<dbReference type="InterPro" id="IPR035979">
    <property type="entry name" value="RBD_domain_sf"/>
</dbReference>
<dbReference type="GO" id="GO:0000184">
    <property type="term" value="P:nuclear-transcribed mRNA catabolic process, nonsense-mediated decay"/>
    <property type="evidence" value="ECO:0007669"/>
    <property type="project" value="UniProtKB-KW"/>
</dbReference>
<dbReference type="Pfam" id="PF03467">
    <property type="entry name" value="Smg4_UPF3"/>
    <property type="match status" value="1"/>
</dbReference>
<evidence type="ECO:0000313" key="8">
    <source>
        <dbReference type="Proteomes" id="UP000311919"/>
    </source>
</evidence>
<keyword evidence="8" id="KW-1185">Reference proteome</keyword>
<proteinExistence type="inferred from homology"/>
<feature type="compositionally biased region" description="Basic and acidic residues" evidence="5">
    <location>
        <begin position="276"/>
        <end position="296"/>
    </location>
</feature>
<evidence type="ECO:0000256" key="2">
    <source>
        <dbReference type="ARBA" id="ARBA00005991"/>
    </source>
</evidence>
<dbReference type="STRING" id="6182.A0A4Z2DBG5"/>
<feature type="compositionally biased region" description="Polar residues" evidence="5">
    <location>
        <begin position="561"/>
        <end position="572"/>
    </location>
</feature>
<feature type="compositionally biased region" description="Basic and acidic residues" evidence="5">
    <location>
        <begin position="508"/>
        <end position="527"/>
    </location>
</feature>
<dbReference type="InterPro" id="IPR039722">
    <property type="entry name" value="Upf3"/>
</dbReference>
<comment type="similarity">
    <text evidence="2">Belongs to the RENT3 family.</text>
</comment>
<feature type="compositionally biased region" description="Polar residues" evidence="5">
    <location>
        <begin position="319"/>
        <end position="337"/>
    </location>
</feature>
<dbReference type="GO" id="GO:0003729">
    <property type="term" value="F:mRNA binding"/>
    <property type="evidence" value="ECO:0007669"/>
    <property type="project" value="TreeGrafter"/>
</dbReference>
<dbReference type="OrthoDB" id="18087at2759"/>
<dbReference type="AlphaFoldDB" id="A0A4Z2DBG5"/>
<evidence type="ECO:0000256" key="3">
    <source>
        <dbReference type="ARBA" id="ARBA00023161"/>
    </source>
</evidence>
<dbReference type="Proteomes" id="UP000311919">
    <property type="component" value="Unassembled WGS sequence"/>
</dbReference>
<sequence length="572" mass="64390">MITYNVRLSANRKTGVKHTLTGSEYKPFDDKGFYSIMVGASSLKIVVRRLPPKLKANDFIKIVNPLPSHTYFRFCDADDSLGALGLTRAYIAFSDIDSLFDFKERFDGYIFLDCEGNESSALVEFALCQALASAKVPLNGNKRDKVDKKQGSLLGDSEYIEFVKSMESAELCGEVSESESKKSALESILDDLQTKESNVVQTQIVTPLLTYLNNRDGDIRRKDEESSRHRQFRQINSSVTKKVFKVDKSLRNHTSLRRLHDSKNIFSDRFSIHGISRKESPHHNSTENLTKPDLKTQKNSKSQWSVTLDASEFPAIQTSQAASDKLTTYPSKNPSNKADSKPFSRNIDSVLENNTRLGFAELEGYKTSEYVTKPTFKQLLPRGQTKQTLCNQSESARGDQILNQDNAFRAKKGNYSVTSASSFITEVRKQSIVLVRDKRDSDANIQNCVSGNFLVDDQENQCNHERCGSISKSMLRGRDNRHVTISNHETYNSSSRNNYRGSQQISKETLDYREDRNSIRTDYHSDQHNGSSRFPGTSRNPGVSIKGRLNSVNTGGYRRPGNNTSRGRGSGY</sequence>
<dbReference type="CDD" id="cd12455">
    <property type="entry name" value="RRM_like_Smg4_UPF3"/>
    <property type="match status" value="1"/>
</dbReference>
<dbReference type="PANTHER" id="PTHR13112">
    <property type="entry name" value="UPF3 REGULATOR OF NONSENSE TRANSCRIPTS-LIKE PROTEIN"/>
    <property type="match status" value="1"/>
</dbReference>
<evidence type="ECO:0000256" key="1">
    <source>
        <dbReference type="ARBA" id="ARBA00004123"/>
    </source>
</evidence>
<comment type="caution">
    <text evidence="7">The sequence shown here is derived from an EMBL/GenBank/DDBJ whole genome shotgun (WGS) entry which is preliminary data.</text>
</comment>
<gene>
    <name evidence="7" type="ORF">EWB00_002567</name>
</gene>
<dbReference type="GO" id="GO:0045727">
    <property type="term" value="P:positive regulation of translation"/>
    <property type="evidence" value="ECO:0007669"/>
    <property type="project" value="TreeGrafter"/>
</dbReference>
<dbReference type="GO" id="GO:0005737">
    <property type="term" value="C:cytoplasm"/>
    <property type="evidence" value="ECO:0007669"/>
    <property type="project" value="TreeGrafter"/>
</dbReference>
<accession>A0A4Z2DBG5</accession>
<evidence type="ECO:0000256" key="4">
    <source>
        <dbReference type="ARBA" id="ARBA00023242"/>
    </source>
</evidence>
<keyword evidence="4" id="KW-0539">Nucleus</keyword>
<dbReference type="EMBL" id="SKCS01000182">
    <property type="protein sequence ID" value="TNN13853.1"/>
    <property type="molecule type" value="Genomic_DNA"/>
</dbReference>
<reference evidence="7 8" key="1">
    <citation type="submission" date="2019-03" db="EMBL/GenBank/DDBJ databases">
        <title>An improved genome assembly of the fluke Schistosoma japonicum.</title>
        <authorList>
            <person name="Hu W."/>
            <person name="Luo F."/>
            <person name="Yin M."/>
            <person name="Mo X."/>
            <person name="Sun C."/>
            <person name="Wu Q."/>
            <person name="Zhu B."/>
            <person name="Xiang M."/>
            <person name="Wang J."/>
            <person name="Wang Y."/>
            <person name="Zhang T."/>
            <person name="Xu B."/>
            <person name="Zheng H."/>
            <person name="Feng Z."/>
        </authorList>
    </citation>
    <scope>NUCLEOTIDE SEQUENCE [LARGE SCALE GENOMIC DNA]</scope>
    <source>
        <strain evidence="7">HuSjv2</strain>
        <tissue evidence="7">Worms</tissue>
    </source>
</reference>
<feature type="region of interest" description="Disordered" evidence="5">
    <location>
        <begin position="276"/>
        <end position="303"/>
    </location>
</feature>
<feature type="compositionally biased region" description="Low complexity" evidence="5">
    <location>
        <begin position="491"/>
        <end position="500"/>
    </location>
</feature>
<feature type="domain" description="UPF3" evidence="6">
    <location>
        <begin position="42"/>
        <end position="215"/>
    </location>
</feature>
<feature type="region of interest" description="Disordered" evidence="5">
    <location>
        <begin position="319"/>
        <end position="345"/>
    </location>
</feature>
<protein>
    <submittedName>
        <fullName evidence="7">Regulator of nonsense transcripts 3A</fullName>
    </submittedName>
</protein>